<comment type="cofactor">
    <cofactor evidence="6">
        <name>FMN</name>
        <dbReference type="ChEBI" id="CHEBI:58210"/>
    </cofactor>
</comment>
<evidence type="ECO:0000256" key="1">
    <source>
        <dbReference type="ARBA" id="ARBA00022448"/>
    </source>
</evidence>
<dbReference type="PANTHER" id="PTHR36118">
    <property type="entry name" value="ION-TRANSLOCATING OXIDOREDUCTASE COMPLEX SUBUNIT G"/>
    <property type="match status" value="1"/>
</dbReference>
<keyword evidence="6" id="KW-1133">Transmembrane helix</keyword>
<dbReference type="SMART" id="SM00900">
    <property type="entry name" value="FMN_bind"/>
    <property type="match status" value="1"/>
</dbReference>
<gene>
    <name evidence="6" type="primary">rnfG</name>
    <name evidence="8" type="ORF">KJ970_08750</name>
</gene>
<name>A0A948RUA3_UNCEI</name>
<comment type="caution">
    <text evidence="8">The sequence shown here is derived from an EMBL/GenBank/DDBJ whole genome shotgun (WGS) entry which is preliminary data.</text>
</comment>
<keyword evidence="3 6" id="KW-0285">Flavoprotein</keyword>
<organism evidence="8 9">
    <name type="scientific">Eiseniibacteriota bacterium</name>
    <dbReference type="NCBI Taxonomy" id="2212470"/>
    <lineage>
        <taxon>Bacteria</taxon>
        <taxon>Candidatus Eiseniibacteriota</taxon>
    </lineage>
</organism>
<dbReference type="Gene3D" id="3.90.1010.20">
    <property type="match status" value="1"/>
</dbReference>
<evidence type="ECO:0000256" key="5">
    <source>
        <dbReference type="ARBA" id="ARBA00022982"/>
    </source>
</evidence>
<accession>A0A948RUA3</accession>
<keyword evidence="6" id="KW-0472">Membrane</keyword>
<evidence type="ECO:0000313" key="8">
    <source>
        <dbReference type="EMBL" id="MBU2691005.1"/>
    </source>
</evidence>
<dbReference type="GO" id="GO:0010181">
    <property type="term" value="F:FMN binding"/>
    <property type="evidence" value="ECO:0007669"/>
    <property type="project" value="InterPro"/>
</dbReference>
<dbReference type="Proteomes" id="UP000777784">
    <property type="component" value="Unassembled WGS sequence"/>
</dbReference>
<keyword evidence="2 6" id="KW-0597">Phosphoprotein</keyword>
<evidence type="ECO:0000256" key="4">
    <source>
        <dbReference type="ARBA" id="ARBA00022643"/>
    </source>
</evidence>
<dbReference type="PANTHER" id="PTHR36118:SF1">
    <property type="entry name" value="ION-TRANSLOCATING OXIDOREDUCTASE COMPLEX SUBUNIT G"/>
    <property type="match status" value="1"/>
</dbReference>
<dbReference type="Pfam" id="PF04205">
    <property type="entry name" value="FMN_bind"/>
    <property type="match status" value="1"/>
</dbReference>
<keyword evidence="1 6" id="KW-0813">Transport</keyword>
<keyword evidence="4 6" id="KW-0288">FMN</keyword>
<dbReference type="InterPro" id="IPR010209">
    <property type="entry name" value="Ion_transpt_RnfG/RsxG"/>
</dbReference>
<reference evidence="8" key="1">
    <citation type="submission" date="2021-05" db="EMBL/GenBank/DDBJ databases">
        <title>Energy efficiency and biological interactions define the core microbiome of deep oligotrophic groundwater.</title>
        <authorList>
            <person name="Mehrshad M."/>
            <person name="Lopez-Fernandez M."/>
            <person name="Bell E."/>
            <person name="Bernier-Latmani R."/>
            <person name="Bertilsson S."/>
            <person name="Dopson M."/>
        </authorList>
    </citation>
    <scope>NUCLEOTIDE SEQUENCE</scope>
    <source>
        <strain evidence="8">Modern_marine.mb.64</strain>
    </source>
</reference>
<protein>
    <recommendedName>
        <fullName evidence="6">Ion-translocating oxidoreductase complex subunit G</fullName>
        <ecNumber evidence="6">7.-.-.-</ecNumber>
    </recommendedName>
    <alternativeName>
        <fullName evidence="6">Rnf electron transport complex subunit G</fullName>
    </alternativeName>
</protein>
<comment type="subcellular location">
    <subcellularLocation>
        <location evidence="6">Cell membrane</location>
        <topology evidence="6">Single-pass membrane protein</topology>
    </subcellularLocation>
</comment>
<keyword evidence="6" id="KW-0812">Transmembrane</keyword>
<dbReference type="NCBIfam" id="TIGR01947">
    <property type="entry name" value="rnfG"/>
    <property type="match status" value="1"/>
</dbReference>
<dbReference type="AlphaFoldDB" id="A0A948RUA3"/>
<evidence type="ECO:0000259" key="7">
    <source>
        <dbReference type="SMART" id="SM00900"/>
    </source>
</evidence>
<keyword evidence="5 6" id="KW-0249">Electron transport</keyword>
<proteinExistence type="inferred from homology"/>
<dbReference type="EC" id="7.-.-.-" evidence="6"/>
<dbReference type="HAMAP" id="MF_00479">
    <property type="entry name" value="RsxG_RnfG"/>
    <property type="match status" value="1"/>
</dbReference>
<feature type="domain" description="FMN-binding" evidence="7">
    <location>
        <begin position="102"/>
        <end position="191"/>
    </location>
</feature>
<keyword evidence="6" id="KW-1003">Cell membrane</keyword>
<evidence type="ECO:0000256" key="6">
    <source>
        <dbReference type="HAMAP-Rule" id="MF_00479"/>
    </source>
</evidence>
<comment type="function">
    <text evidence="6">Part of a membrane-bound complex that couples electron transfer with translocation of ions across the membrane.</text>
</comment>
<dbReference type="GO" id="GO:0009055">
    <property type="term" value="F:electron transfer activity"/>
    <property type="evidence" value="ECO:0007669"/>
    <property type="project" value="InterPro"/>
</dbReference>
<comment type="caution">
    <text evidence="6">Lacks conserved residue(s) required for the propagation of feature annotation.</text>
</comment>
<dbReference type="PIRSF" id="PIRSF006091">
    <property type="entry name" value="E_trnsport_RnfG"/>
    <property type="match status" value="1"/>
</dbReference>
<dbReference type="InterPro" id="IPR007329">
    <property type="entry name" value="FMN-bd"/>
</dbReference>
<comment type="similarity">
    <text evidence="6">Belongs to the RnfG family.</text>
</comment>
<evidence type="ECO:0000256" key="2">
    <source>
        <dbReference type="ARBA" id="ARBA00022553"/>
    </source>
</evidence>
<keyword evidence="6" id="KW-1278">Translocase</keyword>
<dbReference type="EMBL" id="JAHJDP010000042">
    <property type="protein sequence ID" value="MBU2691005.1"/>
    <property type="molecule type" value="Genomic_DNA"/>
</dbReference>
<comment type="subunit">
    <text evidence="6">The complex is composed of six subunits: RnfA, RnfB, RnfC, RnfD, RnfE and RnfG.</text>
</comment>
<dbReference type="GO" id="GO:0005886">
    <property type="term" value="C:plasma membrane"/>
    <property type="evidence" value="ECO:0007669"/>
    <property type="project" value="UniProtKB-SubCell"/>
</dbReference>
<evidence type="ECO:0000256" key="3">
    <source>
        <dbReference type="ARBA" id="ARBA00022630"/>
    </source>
</evidence>
<dbReference type="GO" id="GO:0022900">
    <property type="term" value="P:electron transport chain"/>
    <property type="evidence" value="ECO:0007669"/>
    <property type="project" value="UniProtKB-UniRule"/>
</dbReference>
<evidence type="ECO:0000313" key="9">
    <source>
        <dbReference type="Proteomes" id="UP000777784"/>
    </source>
</evidence>
<sequence>MRDQIWFMVLVLAVVGSLAGMALSAVKSVTDPVIEKRILETKIKPSLDDFFGPLQPDNDVIADRIVLDLGKDSRGRKLRLSVFTAKKGGKVIGAALQTAGGGYGGDIQVLTAFDLVQEEILGVKTLDQKETQGLGARVANDKEPFIQQFKGMKFSSGIKLRANGGEVDAISGASISSTAYAEAVDRAAALLEERRADIIGK</sequence>